<dbReference type="EMBL" id="VMNW02000136">
    <property type="protein sequence ID" value="KAA9149645.1"/>
    <property type="molecule type" value="Genomic_DNA"/>
</dbReference>
<keyword evidence="4" id="KW-1185">Reference proteome</keyword>
<feature type="region of interest" description="Disordered" evidence="1">
    <location>
        <begin position="190"/>
        <end position="257"/>
    </location>
</feature>
<dbReference type="OrthoDB" id="3626138at2"/>
<dbReference type="NCBIfam" id="NF040603">
    <property type="entry name" value="choice_anch_P"/>
    <property type="match status" value="1"/>
</dbReference>
<accession>A0A5N0UQN2</accession>
<dbReference type="AlphaFoldDB" id="A0A5N0UQN2"/>
<protein>
    <recommendedName>
        <fullName evidence="5">Cholesterol esterase</fullName>
    </recommendedName>
</protein>
<keyword evidence="2" id="KW-0732">Signal</keyword>
<name>A0A5N0UQN2_9PSEU</name>
<evidence type="ECO:0000256" key="2">
    <source>
        <dbReference type="SAM" id="SignalP"/>
    </source>
</evidence>
<organism evidence="3 4">
    <name type="scientific">Amycolatopsis acidicola</name>
    <dbReference type="NCBI Taxonomy" id="2596893"/>
    <lineage>
        <taxon>Bacteria</taxon>
        <taxon>Bacillati</taxon>
        <taxon>Actinomycetota</taxon>
        <taxon>Actinomycetes</taxon>
        <taxon>Pseudonocardiales</taxon>
        <taxon>Pseudonocardiaceae</taxon>
        <taxon>Amycolatopsis</taxon>
    </lineage>
</organism>
<feature type="chain" id="PRO_5024380051" description="Cholesterol esterase" evidence="2">
    <location>
        <begin position="31"/>
        <end position="257"/>
    </location>
</feature>
<proteinExistence type="predicted"/>
<evidence type="ECO:0008006" key="5">
    <source>
        <dbReference type="Google" id="ProtNLM"/>
    </source>
</evidence>
<evidence type="ECO:0000313" key="4">
    <source>
        <dbReference type="Proteomes" id="UP000319769"/>
    </source>
</evidence>
<comment type="caution">
    <text evidence="3">The sequence shown here is derived from an EMBL/GenBank/DDBJ whole genome shotgun (WGS) entry which is preliminary data.</text>
</comment>
<evidence type="ECO:0000256" key="1">
    <source>
        <dbReference type="SAM" id="MobiDB-lite"/>
    </source>
</evidence>
<dbReference type="RefSeq" id="WP_144758424.1">
    <property type="nucleotide sequence ID" value="NZ_VMNW02000136.1"/>
</dbReference>
<sequence length="257" mass="24781">MSRKKAVAGGIGALSALLVSGVLLAPAAGAATAAGSGVNSAFAISASGLLTIKETPSVDDSDGFSQESLAKLDLPANLVSLHALNAQAGADSARASVADVSVGLGVGKPLLEASAIEAQCDGTKASSSLAKAKIGDVKLDVAVPANTGVTVPGVLSVTLNKQVTHKDGSVTVTAISINVDNIQKIDIASATCAPGDDGDGGGETPTSTKSSEPTKSTSHTPTSSKGGGSGSGSGDKATSSGKAPTPTPVKAHLDVTG</sequence>
<feature type="signal peptide" evidence="2">
    <location>
        <begin position="1"/>
        <end position="30"/>
    </location>
</feature>
<reference evidence="3" key="1">
    <citation type="submission" date="2019-09" db="EMBL/GenBank/DDBJ databases">
        <authorList>
            <person name="Teo W.F.A."/>
            <person name="Duangmal K."/>
        </authorList>
    </citation>
    <scope>NUCLEOTIDE SEQUENCE [LARGE SCALE GENOMIC DNA]</scope>
    <source>
        <strain evidence="3">K81G1</strain>
    </source>
</reference>
<gene>
    <name evidence="3" type="ORF">FPZ12_042820</name>
</gene>
<feature type="compositionally biased region" description="Low complexity" evidence="1">
    <location>
        <begin position="204"/>
        <end position="224"/>
    </location>
</feature>
<evidence type="ECO:0000313" key="3">
    <source>
        <dbReference type="EMBL" id="KAA9149645.1"/>
    </source>
</evidence>
<dbReference type="Proteomes" id="UP000319769">
    <property type="component" value="Unassembled WGS sequence"/>
</dbReference>